<sequence length="109" mass="11982">MLAKAASKPPSATPAIASINGKMLSIELKPNQVYDVDDLKAGQNFRYLSFNGSFSHRVDKGDGQACWGLIDNNLPFSADYAGKLQVRAGNTPVKLTVNIKRSILFERRR</sequence>
<dbReference type="EMBL" id="PCTN01000072">
    <property type="protein sequence ID" value="PIP75820.1"/>
    <property type="molecule type" value="Genomic_DNA"/>
</dbReference>
<name>A0A2H0D2I3_9BACT</name>
<dbReference type="Proteomes" id="UP000230159">
    <property type="component" value="Unassembled WGS sequence"/>
</dbReference>
<accession>A0A2H0D2I3</accession>
<protein>
    <submittedName>
        <fullName evidence="1">Uncharacterized protein</fullName>
    </submittedName>
</protein>
<comment type="caution">
    <text evidence="1">The sequence shown here is derived from an EMBL/GenBank/DDBJ whole genome shotgun (WGS) entry which is preliminary data.</text>
</comment>
<reference evidence="1 2" key="1">
    <citation type="submission" date="2017-09" db="EMBL/GenBank/DDBJ databases">
        <title>Depth-based differentiation of microbial function through sediment-hosted aquifers and enrichment of novel symbionts in the deep terrestrial subsurface.</title>
        <authorList>
            <person name="Probst A.J."/>
            <person name="Ladd B."/>
            <person name="Jarett J.K."/>
            <person name="Geller-Mcgrath D.E."/>
            <person name="Sieber C.M."/>
            <person name="Emerson J.B."/>
            <person name="Anantharaman K."/>
            <person name="Thomas B.C."/>
            <person name="Malmstrom R."/>
            <person name="Stieglmeier M."/>
            <person name="Klingl A."/>
            <person name="Woyke T."/>
            <person name="Ryan C.M."/>
            <person name="Banfield J.F."/>
        </authorList>
    </citation>
    <scope>NUCLEOTIDE SEQUENCE [LARGE SCALE GENOMIC DNA]</scope>
    <source>
        <strain evidence="1">CG22_combo_CG10-13_8_21_14_all_39_9</strain>
    </source>
</reference>
<evidence type="ECO:0000313" key="2">
    <source>
        <dbReference type="Proteomes" id="UP000230159"/>
    </source>
</evidence>
<proteinExistence type="predicted"/>
<gene>
    <name evidence="1" type="ORF">COW86_01610</name>
</gene>
<evidence type="ECO:0000313" key="1">
    <source>
        <dbReference type="EMBL" id="PIP75820.1"/>
    </source>
</evidence>
<organism evidence="1 2">
    <name type="scientific">Candidatus Kuenenbacteria bacterium CG22_combo_CG10-13_8_21_14_all_39_9</name>
    <dbReference type="NCBI Taxonomy" id="1974621"/>
    <lineage>
        <taxon>Bacteria</taxon>
        <taxon>Candidatus Kueneniibacteriota</taxon>
    </lineage>
</organism>
<dbReference type="AlphaFoldDB" id="A0A2H0D2I3"/>